<evidence type="ECO:0000259" key="2">
    <source>
        <dbReference type="Pfam" id="PF07110"/>
    </source>
</evidence>
<accession>A0A6A6XE61</accession>
<proteinExistence type="inferred from homology"/>
<sequence length="144" mass="16193">MSETTPPIQIIGYLKRHPSLTREQFYAHWKNNHAPIVLPFFKKYGTICYQQIHASGLIVPNSDPENSSTEAIEFDGIAMTLIPSMDAIAKRSDDPYFTEVIEPDEARFLDRDSPGKGIIAIFYGQSESFIEPEVKGEKGGDDKK</sequence>
<dbReference type="AlphaFoldDB" id="A0A6A6XE61"/>
<comment type="similarity">
    <text evidence="1">Belongs to the tpcK family.</text>
</comment>
<dbReference type="InterPro" id="IPR009799">
    <property type="entry name" value="EthD_dom"/>
</dbReference>
<name>A0A6A6XE61_9PLEO</name>
<evidence type="ECO:0000256" key="1">
    <source>
        <dbReference type="ARBA" id="ARBA00005986"/>
    </source>
</evidence>
<dbReference type="InterPro" id="IPR011008">
    <property type="entry name" value="Dimeric_a/b-barrel"/>
</dbReference>
<organism evidence="3 4">
    <name type="scientific">Melanomma pulvis-pyrius CBS 109.77</name>
    <dbReference type="NCBI Taxonomy" id="1314802"/>
    <lineage>
        <taxon>Eukaryota</taxon>
        <taxon>Fungi</taxon>
        <taxon>Dikarya</taxon>
        <taxon>Ascomycota</taxon>
        <taxon>Pezizomycotina</taxon>
        <taxon>Dothideomycetes</taxon>
        <taxon>Pleosporomycetidae</taxon>
        <taxon>Pleosporales</taxon>
        <taxon>Melanommataceae</taxon>
        <taxon>Melanomma</taxon>
    </lineage>
</organism>
<evidence type="ECO:0000313" key="4">
    <source>
        <dbReference type="Proteomes" id="UP000799757"/>
    </source>
</evidence>
<gene>
    <name evidence="3" type="ORF">K505DRAFT_242652</name>
</gene>
<evidence type="ECO:0000313" key="3">
    <source>
        <dbReference type="EMBL" id="KAF2794195.1"/>
    </source>
</evidence>
<dbReference type="SUPFAM" id="SSF54909">
    <property type="entry name" value="Dimeric alpha+beta barrel"/>
    <property type="match status" value="1"/>
</dbReference>
<dbReference type="EMBL" id="MU001899">
    <property type="protein sequence ID" value="KAF2794195.1"/>
    <property type="molecule type" value="Genomic_DNA"/>
</dbReference>
<dbReference type="Pfam" id="PF07110">
    <property type="entry name" value="EthD"/>
    <property type="match status" value="1"/>
</dbReference>
<protein>
    <recommendedName>
        <fullName evidence="2">EthD domain-containing protein</fullName>
    </recommendedName>
</protein>
<dbReference type="OrthoDB" id="3183782at2759"/>
<reference evidence="3" key="1">
    <citation type="journal article" date="2020" name="Stud. Mycol.">
        <title>101 Dothideomycetes genomes: a test case for predicting lifestyles and emergence of pathogens.</title>
        <authorList>
            <person name="Haridas S."/>
            <person name="Albert R."/>
            <person name="Binder M."/>
            <person name="Bloem J."/>
            <person name="Labutti K."/>
            <person name="Salamov A."/>
            <person name="Andreopoulos B."/>
            <person name="Baker S."/>
            <person name="Barry K."/>
            <person name="Bills G."/>
            <person name="Bluhm B."/>
            <person name="Cannon C."/>
            <person name="Castanera R."/>
            <person name="Culley D."/>
            <person name="Daum C."/>
            <person name="Ezra D."/>
            <person name="Gonzalez J."/>
            <person name="Henrissat B."/>
            <person name="Kuo A."/>
            <person name="Liang C."/>
            <person name="Lipzen A."/>
            <person name="Lutzoni F."/>
            <person name="Magnuson J."/>
            <person name="Mondo S."/>
            <person name="Nolan M."/>
            <person name="Ohm R."/>
            <person name="Pangilinan J."/>
            <person name="Park H.-J."/>
            <person name="Ramirez L."/>
            <person name="Alfaro M."/>
            <person name="Sun H."/>
            <person name="Tritt A."/>
            <person name="Yoshinaga Y."/>
            <person name="Zwiers L.-H."/>
            <person name="Turgeon B."/>
            <person name="Goodwin S."/>
            <person name="Spatafora J."/>
            <person name="Crous P."/>
            <person name="Grigoriev I."/>
        </authorList>
    </citation>
    <scope>NUCLEOTIDE SEQUENCE</scope>
    <source>
        <strain evidence="3">CBS 109.77</strain>
    </source>
</reference>
<feature type="domain" description="EthD" evidence="2">
    <location>
        <begin position="17"/>
        <end position="111"/>
    </location>
</feature>
<keyword evidence="4" id="KW-1185">Reference proteome</keyword>
<dbReference type="Gene3D" id="3.30.70.100">
    <property type="match status" value="1"/>
</dbReference>
<dbReference type="Proteomes" id="UP000799757">
    <property type="component" value="Unassembled WGS sequence"/>
</dbReference>
<dbReference type="GO" id="GO:0016491">
    <property type="term" value="F:oxidoreductase activity"/>
    <property type="evidence" value="ECO:0007669"/>
    <property type="project" value="InterPro"/>
</dbReference>